<dbReference type="EMBL" id="QKZU01000015">
    <property type="protein sequence ID" value="PZX52489.1"/>
    <property type="molecule type" value="Genomic_DNA"/>
</dbReference>
<evidence type="ECO:0000313" key="1">
    <source>
        <dbReference type="EMBL" id="PZX52489.1"/>
    </source>
</evidence>
<comment type="caution">
    <text evidence="1">The sequence shown here is derived from an EMBL/GenBank/DDBJ whole genome shotgun (WGS) entry which is preliminary data.</text>
</comment>
<evidence type="ECO:0000313" key="2">
    <source>
        <dbReference type="Proteomes" id="UP000249115"/>
    </source>
</evidence>
<proteinExistence type="predicted"/>
<organism evidence="1 2">
    <name type="scientific">Algoriphagus ratkowskyi</name>
    <dbReference type="NCBI Taxonomy" id="57028"/>
    <lineage>
        <taxon>Bacteria</taxon>
        <taxon>Pseudomonadati</taxon>
        <taxon>Bacteroidota</taxon>
        <taxon>Cytophagia</taxon>
        <taxon>Cytophagales</taxon>
        <taxon>Cyclobacteriaceae</taxon>
        <taxon>Algoriphagus</taxon>
    </lineage>
</organism>
<evidence type="ECO:0008006" key="3">
    <source>
        <dbReference type="Google" id="ProtNLM"/>
    </source>
</evidence>
<reference evidence="1 2" key="1">
    <citation type="submission" date="2018-06" db="EMBL/GenBank/DDBJ databases">
        <title>Genomic Encyclopedia of Archaeal and Bacterial Type Strains, Phase II (KMG-II): from individual species to whole genera.</title>
        <authorList>
            <person name="Goeker M."/>
        </authorList>
    </citation>
    <scope>NUCLEOTIDE SEQUENCE [LARGE SCALE GENOMIC DNA]</scope>
    <source>
        <strain evidence="1 2">DSM 22686</strain>
    </source>
</reference>
<dbReference type="OrthoDB" id="1494734at2"/>
<dbReference type="Proteomes" id="UP000249115">
    <property type="component" value="Unassembled WGS sequence"/>
</dbReference>
<sequence length="161" mass="19113">MIAYVIEWMGPYNDGDVISDDLEMGIYMITGKLKNRHYNQIHYFGISKNIVSSRIINGHHKKPLVNRNRIYWIGEIKSHKTVTREDLERVEHVFIQYLKHGLINEKKTKSLPQNLIILNNWFKKSGDVRKNKKYIGQTIPDVIFWDGEFWQTSYKLGFELD</sequence>
<accession>A0A2W7RE53</accession>
<protein>
    <recommendedName>
        <fullName evidence="3">GIY-YIG domain-containing protein</fullName>
    </recommendedName>
</protein>
<dbReference type="AlphaFoldDB" id="A0A2W7RE53"/>
<name>A0A2W7RE53_9BACT</name>
<gene>
    <name evidence="1" type="ORF">LV84_03496</name>
</gene>